<keyword evidence="5" id="KW-1185">Reference proteome</keyword>
<feature type="non-terminal residue" evidence="4">
    <location>
        <position position="153"/>
    </location>
</feature>
<proteinExistence type="predicted"/>
<evidence type="ECO:0000256" key="1">
    <source>
        <dbReference type="ARBA" id="ARBA00004123"/>
    </source>
</evidence>
<dbReference type="InterPro" id="IPR033053">
    <property type="entry name" value="Hir3/CABIN1"/>
</dbReference>
<feature type="compositionally biased region" description="Gly residues" evidence="3">
    <location>
        <begin position="118"/>
        <end position="130"/>
    </location>
</feature>
<sequence>MVRLASFAARNAAAKAQADGVDADSGVPQGQQPGETPEAQEAALVAMYQSALVSAAEGRTRDAVEGLQAVLSHPMLALEPGSAASTRGTLRELRFLTLRNLADQLGQLEEQQAQEGGQQQGDGWGWGGGEDSTTAVRLHLYGEAVLQQHADSQ</sequence>
<evidence type="ECO:0000313" key="4">
    <source>
        <dbReference type="EMBL" id="GFR45914.1"/>
    </source>
</evidence>
<dbReference type="GO" id="GO:0031491">
    <property type="term" value="F:nucleosome binding"/>
    <property type="evidence" value="ECO:0007669"/>
    <property type="project" value="TreeGrafter"/>
</dbReference>
<reference evidence="4 5" key="1">
    <citation type="journal article" date="2021" name="Sci. Rep.">
        <title>Genome sequencing of the multicellular alga Astrephomene provides insights into convergent evolution of germ-soma differentiation.</title>
        <authorList>
            <person name="Yamashita S."/>
            <person name="Yamamoto K."/>
            <person name="Matsuzaki R."/>
            <person name="Suzuki S."/>
            <person name="Yamaguchi H."/>
            <person name="Hirooka S."/>
            <person name="Minakuchi Y."/>
            <person name="Miyagishima S."/>
            <person name="Kawachi M."/>
            <person name="Toyoda A."/>
            <person name="Nozaki H."/>
        </authorList>
    </citation>
    <scope>NUCLEOTIDE SEQUENCE [LARGE SCALE GENOMIC DNA]</scope>
    <source>
        <strain evidence="4 5">NIES-4017</strain>
    </source>
</reference>
<dbReference type="PANTHER" id="PTHR15502:SF7">
    <property type="entry name" value="CALCINEURIN-BINDING PROTEIN CABIN-1"/>
    <property type="match status" value="1"/>
</dbReference>
<dbReference type="AlphaFoldDB" id="A0AAD3DQ05"/>
<keyword evidence="2" id="KW-0539">Nucleus</keyword>
<feature type="region of interest" description="Disordered" evidence="3">
    <location>
        <begin position="111"/>
        <end position="131"/>
    </location>
</feature>
<comment type="subcellular location">
    <subcellularLocation>
        <location evidence="1">Nucleus</location>
    </subcellularLocation>
</comment>
<dbReference type="GO" id="GO:0005634">
    <property type="term" value="C:nucleus"/>
    <property type="evidence" value="ECO:0007669"/>
    <property type="project" value="UniProtKB-SubCell"/>
</dbReference>
<accession>A0AAD3DQ05</accession>
<evidence type="ECO:0000256" key="3">
    <source>
        <dbReference type="SAM" id="MobiDB-lite"/>
    </source>
</evidence>
<feature type="region of interest" description="Disordered" evidence="3">
    <location>
        <begin position="15"/>
        <end position="38"/>
    </location>
</feature>
<name>A0AAD3DQ05_9CHLO</name>
<organism evidence="4 5">
    <name type="scientific">Astrephomene gubernaculifera</name>
    <dbReference type="NCBI Taxonomy" id="47775"/>
    <lineage>
        <taxon>Eukaryota</taxon>
        <taxon>Viridiplantae</taxon>
        <taxon>Chlorophyta</taxon>
        <taxon>core chlorophytes</taxon>
        <taxon>Chlorophyceae</taxon>
        <taxon>CS clade</taxon>
        <taxon>Chlamydomonadales</taxon>
        <taxon>Astrephomenaceae</taxon>
        <taxon>Astrephomene</taxon>
    </lineage>
</organism>
<gene>
    <name evidence="4" type="ORF">Agub_g7371</name>
</gene>
<dbReference type="GO" id="GO:0006325">
    <property type="term" value="P:chromatin organization"/>
    <property type="evidence" value="ECO:0007669"/>
    <property type="project" value="InterPro"/>
</dbReference>
<comment type="caution">
    <text evidence="4">The sequence shown here is derived from an EMBL/GenBank/DDBJ whole genome shotgun (WGS) entry which is preliminary data.</text>
</comment>
<dbReference type="PANTHER" id="PTHR15502">
    <property type="entry name" value="CALCINEURIN-BINDING PROTEIN CABIN 1-RELATED"/>
    <property type="match status" value="1"/>
</dbReference>
<evidence type="ECO:0000256" key="2">
    <source>
        <dbReference type="ARBA" id="ARBA00023242"/>
    </source>
</evidence>
<dbReference type="Proteomes" id="UP001054857">
    <property type="component" value="Unassembled WGS sequence"/>
</dbReference>
<dbReference type="EMBL" id="BMAR01000011">
    <property type="protein sequence ID" value="GFR45914.1"/>
    <property type="molecule type" value="Genomic_DNA"/>
</dbReference>
<evidence type="ECO:0000313" key="5">
    <source>
        <dbReference type="Proteomes" id="UP001054857"/>
    </source>
</evidence>
<feature type="compositionally biased region" description="Low complexity" evidence="3">
    <location>
        <begin position="15"/>
        <end position="24"/>
    </location>
</feature>
<protein>
    <submittedName>
        <fullName evidence="4">Uncharacterized protein</fullName>
    </submittedName>
</protein>